<evidence type="ECO:0000256" key="1">
    <source>
        <dbReference type="ARBA" id="ARBA00000316"/>
    </source>
</evidence>
<sequence length="359" mass="38831">MKAATAYIDTRALRQNMRLIRQQAPGCKLLAMVKANGYGHGLEQVATGLPDADGFGVARIEEALSLRACGVVKPILLMEGFYSPSDLPVLVTNNIQTVVHTIEQLEALEQATLEMPVKVWLKIDSGMHRLGVRPEEFQPFVDRLHASPNVAQPLRYMSHFACADELDSPVTDSQIQTFMSLTQGCRGERSLANSAGILAWPDSHLEWIRPGIIMYGISPFADKAHSAEAYGMQPVMTLTSSVIAVRTVKQGEAVGYGGSWVSERDTKVGVVAIGYGDGYPRTAPNGTPVLINGRLVPIAGRVSMDMLTVDLGPDASDQVGDEAILWGQGLPAEVIAEHVGTIAYELVTKLTSRVSMAYR</sequence>
<comment type="pathway">
    <text evidence="7 8">Amino-acid biosynthesis; D-alanine biosynthesis; D-alanine from L-alanine: step 1/1.</text>
</comment>
<dbReference type="InterPro" id="IPR001608">
    <property type="entry name" value="Ala_racemase_N"/>
</dbReference>
<comment type="cofactor">
    <cofactor evidence="2 8 9">
        <name>pyridoxal 5'-phosphate</name>
        <dbReference type="ChEBI" id="CHEBI:597326"/>
    </cofactor>
</comment>
<dbReference type="InterPro" id="IPR009006">
    <property type="entry name" value="Ala_racemase/Decarboxylase_C"/>
</dbReference>
<dbReference type="RefSeq" id="WP_046222424.1">
    <property type="nucleotide sequence ID" value="NZ_JWYV01000026.1"/>
</dbReference>
<comment type="caution">
    <text evidence="12">The sequence shown here is derived from an EMBL/GenBank/DDBJ whole genome shotgun (WGS) entry which is preliminary data.</text>
</comment>
<dbReference type="NCBIfam" id="TIGR00492">
    <property type="entry name" value="alr"/>
    <property type="match status" value="1"/>
</dbReference>
<dbReference type="GO" id="GO:0030632">
    <property type="term" value="P:D-alanine biosynthetic process"/>
    <property type="evidence" value="ECO:0007669"/>
    <property type="project" value="UniProtKB-UniRule"/>
</dbReference>
<dbReference type="PANTHER" id="PTHR30511:SF4">
    <property type="entry name" value="ALANINE RACEMASE, BIOSYNTHETIC"/>
    <property type="match status" value="1"/>
</dbReference>
<dbReference type="Gene3D" id="2.40.37.10">
    <property type="entry name" value="Lyase, Ornithine Decarboxylase, Chain A, domain 1"/>
    <property type="match status" value="1"/>
</dbReference>
<dbReference type="GO" id="GO:0030170">
    <property type="term" value="F:pyridoxal phosphate binding"/>
    <property type="evidence" value="ECO:0007669"/>
    <property type="project" value="UniProtKB-UniRule"/>
</dbReference>
<dbReference type="PANTHER" id="PTHR30511">
    <property type="entry name" value="ALANINE RACEMASE"/>
    <property type="match status" value="1"/>
</dbReference>
<dbReference type="InterPro" id="IPR011079">
    <property type="entry name" value="Ala_racemase_C"/>
</dbReference>
<evidence type="ECO:0000256" key="3">
    <source>
        <dbReference type="ARBA" id="ARBA00007880"/>
    </source>
</evidence>
<dbReference type="HAMAP" id="MF_01201">
    <property type="entry name" value="Ala_racemase"/>
    <property type="match status" value="1"/>
</dbReference>
<keyword evidence="5 8" id="KW-0663">Pyridoxal phosphate</keyword>
<proteinExistence type="inferred from homology"/>
<organism evidence="12 13">
    <name type="scientific">Photobacterium halotolerans</name>
    <dbReference type="NCBI Taxonomy" id="265726"/>
    <lineage>
        <taxon>Bacteria</taxon>
        <taxon>Pseudomonadati</taxon>
        <taxon>Pseudomonadota</taxon>
        <taxon>Gammaproteobacteria</taxon>
        <taxon>Vibrionales</taxon>
        <taxon>Vibrionaceae</taxon>
        <taxon>Photobacterium</taxon>
    </lineage>
</organism>
<dbReference type="Proteomes" id="UP000033633">
    <property type="component" value="Unassembled WGS sequence"/>
</dbReference>
<evidence type="ECO:0000313" key="12">
    <source>
        <dbReference type="EMBL" id="KKC98101.1"/>
    </source>
</evidence>
<keyword evidence="13" id="KW-1185">Reference proteome</keyword>
<dbReference type="FunFam" id="3.20.20.10:FF:000002">
    <property type="entry name" value="Alanine racemase"/>
    <property type="match status" value="1"/>
</dbReference>
<dbReference type="SMART" id="SM01005">
    <property type="entry name" value="Ala_racemase_C"/>
    <property type="match status" value="1"/>
</dbReference>
<evidence type="ECO:0000256" key="9">
    <source>
        <dbReference type="PIRSR" id="PIRSR600821-50"/>
    </source>
</evidence>
<evidence type="ECO:0000256" key="2">
    <source>
        <dbReference type="ARBA" id="ARBA00001933"/>
    </source>
</evidence>
<evidence type="ECO:0000256" key="5">
    <source>
        <dbReference type="ARBA" id="ARBA00022898"/>
    </source>
</evidence>
<evidence type="ECO:0000256" key="6">
    <source>
        <dbReference type="ARBA" id="ARBA00023235"/>
    </source>
</evidence>
<dbReference type="Gene3D" id="3.20.20.10">
    <property type="entry name" value="Alanine racemase"/>
    <property type="match status" value="1"/>
</dbReference>
<feature type="binding site" evidence="8 10">
    <location>
        <position position="129"/>
    </location>
    <ligand>
        <name>substrate</name>
    </ligand>
</feature>
<dbReference type="OrthoDB" id="9813814at2"/>
<dbReference type="InterPro" id="IPR029066">
    <property type="entry name" value="PLP-binding_barrel"/>
</dbReference>
<evidence type="ECO:0000256" key="4">
    <source>
        <dbReference type="ARBA" id="ARBA00013089"/>
    </source>
</evidence>
<dbReference type="PATRIC" id="fig|265726.11.peg.2876"/>
<keyword evidence="6 8" id="KW-0413">Isomerase</keyword>
<dbReference type="Pfam" id="PF00842">
    <property type="entry name" value="Ala_racemase_C"/>
    <property type="match status" value="1"/>
</dbReference>
<dbReference type="EMBL" id="JWYV01000026">
    <property type="protein sequence ID" value="KKC98101.1"/>
    <property type="molecule type" value="Genomic_DNA"/>
</dbReference>
<feature type="binding site" evidence="8 10">
    <location>
        <position position="304"/>
    </location>
    <ligand>
        <name>substrate</name>
    </ligand>
</feature>
<evidence type="ECO:0000313" key="13">
    <source>
        <dbReference type="Proteomes" id="UP000033633"/>
    </source>
</evidence>
<evidence type="ECO:0000256" key="10">
    <source>
        <dbReference type="PIRSR" id="PIRSR600821-52"/>
    </source>
</evidence>
<dbReference type="CDD" id="cd06827">
    <property type="entry name" value="PLPDE_III_AR_proteobact"/>
    <property type="match status" value="1"/>
</dbReference>
<feature type="modified residue" description="N6-(pyridoxal phosphate)lysine" evidence="8 9">
    <location>
        <position position="34"/>
    </location>
</feature>
<dbReference type="InterPro" id="IPR000821">
    <property type="entry name" value="Ala_racemase"/>
</dbReference>
<evidence type="ECO:0000256" key="8">
    <source>
        <dbReference type="HAMAP-Rule" id="MF_01201"/>
    </source>
</evidence>
<feature type="domain" description="Alanine racemase C-terminal" evidence="11">
    <location>
        <begin position="235"/>
        <end position="359"/>
    </location>
</feature>
<feature type="active site" description="Proton acceptor; specific for L-alanine" evidence="8">
    <location>
        <position position="256"/>
    </location>
</feature>
<dbReference type="SUPFAM" id="SSF51419">
    <property type="entry name" value="PLP-binding barrel"/>
    <property type="match status" value="1"/>
</dbReference>
<protein>
    <recommendedName>
        <fullName evidence="4 8">Alanine racemase</fullName>
        <ecNumber evidence="4 8">5.1.1.1</ecNumber>
    </recommendedName>
</protein>
<evidence type="ECO:0000256" key="7">
    <source>
        <dbReference type="ARBA" id="ARBA00037912"/>
    </source>
</evidence>
<comment type="catalytic activity">
    <reaction evidence="1 8">
        <text>L-alanine = D-alanine</text>
        <dbReference type="Rhea" id="RHEA:20249"/>
        <dbReference type="ChEBI" id="CHEBI:57416"/>
        <dbReference type="ChEBI" id="CHEBI:57972"/>
        <dbReference type="EC" id="5.1.1.1"/>
    </reaction>
</comment>
<dbReference type="UniPathway" id="UPA00042">
    <property type="reaction ID" value="UER00497"/>
</dbReference>
<dbReference type="GO" id="GO:0008784">
    <property type="term" value="F:alanine racemase activity"/>
    <property type="evidence" value="ECO:0007669"/>
    <property type="project" value="UniProtKB-UniRule"/>
</dbReference>
<comment type="function">
    <text evidence="8">Catalyzes the interconversion of L-alanine and D-alanine. May also act on other amino acids.</text>
</comment>
<dbReference type="EC" id="5.1.1.1" evidence="4 8"/>
<feature type="active site" description="Proton acceptor; specific for D-alanine" evidence="8">
    <location>
        <position position="34"/>
    </location>
</feature>
<dbReference type="GO" id="GO:0005829">
    <property type="term" value="C:cytosol"/>
    <property type="evidence" value="ECO:0007669"/>
    <property type="project" value="TreeGrafter"/>
</dbReference>
<dbReference type="FunFam" id="2.40.37.10:FF:000002">
    <property type="entry name" value="Alanine racemase"/>
    <property type="match status" value="1"/>
</dbReference>
<dbReference type="PRINTS" id="PR00992">
    <property type="entry name" value="ALARACEMASE"/>
</dbReference>
<accession>A0A0F5V8N7</accession>
<reference evidence="12 13" key="1">
    <citation type="submission" date="2014-12" db="EMBL/GenBank/DDBJ databases">
        <title>Mercury Reductase activity and rhizosphere competence traits in the genome of root associated Photobacterium halotolerans MELD1.</title>
        <authorList>
            <person name="Mathew D.C."/>
            <person name="Huang C.-C."/>
        </authorList>
    </citation>
    <scope>NUCLEOTIDE SEQUENCE [LARGE SCALE GENOMIC DNA]</scope>
    <source>
        <strain evidence="12 13">MELD1</strain>
    </source>
</reference>
<comment type="similarity">
    <text evidence="3 8">Belongs to the alanine racemase family.</text>
</comment>
<dbReference type="STRING" id="265726.KY46_20355"/>
<dbReference type="SUPFAM" id="SSF50621">
    <property type="entry name" value="Alanine racemase C-terminal domain-like"/>
    <property type="match status" value="1"/>
</dbReference>
<dbReference type="AlphaFoldDB" id="A0A0F5V8N7"/>
<evidence type="ECO:0000259" key="11">
    <source>
        <dbReference type="SMART" id="SM01005"/>
    </source>
</evidence>
<name>A0A0F5V8N7_9GAMM</name>
<dbReference type="Pfam" id="PF01168">
    <property type="entry name" value="Ala_racemase_N"/>
    <property type="match status" value="1"/>
</dbReference>
<gene>
    <name evidence="12" type="primary">alr</name>
    <name evidence="12" type="ORF">KY46_20355</name>
</gene>